<name>A0A068VSI3_PROFF</name>
<dbReference type="PANTHER" id="PTHR35004">
    <property type="entry name" value="TRANSPOSASE RV3428C-RELATED"/>
    <property type="match status" value="1"/>
</dbReference>
<dbReference type="InterPro" id="IPR007889">
    <property type="entry name" value="HTH_Psq"/>
</dbReference>
<dbReference type="GO" id="GO:0015074">
    <property type="term" value="P:DNA integration"/>
    <property type="evidence" value="ECO:0007669"/>
    <property type="project" value="InterPro"/>
</dbReference>
<organism evidence="3">
    <name type="scientific">Propionibacterium freudenreichii subsp. freudenreichii</name>
    <dbReference type="NCBI Taxonomy" id="66712"/>
    <lineage>
        <taxon>Bacteria</taxon>
        <taxon>Bacillati</taxon>
        <taxon>Actinomycetota</taxon>
        <taxon>Actinomycetes</taxon>
        <taxon>Propionibacteriales</taxon>
        <taxon>Propionibacteriaceae</taxon>
        <taxon>Propionibacterium</taxon>
    </lineage>
</organism>
<dbReference type="NCBIfam" id="NF033577">
    <property type="entry name" value="transpos_IS481"/>
    <property type="match status" value="1"/>
</dbReference>
<dbReference type="EMBL" id="LM676398">
    <property type="protein sequence ID" value="CEP26247.1"/>
    <property type="molecule type" value="Genomic_DNA"/>
</dbReference>
<dbReference type="Pfam" id="PF05225">
    <property type="entry name" value="HTH_psq"/>
    <property type="match status" value="1"/>
</dbReference>
<dbReference type="AlphaFoldDB" id="A0A068VSI3"/>
<protein>
    <submittedName>
        <fullName evidence="3">Transposase for IS3514b</fullName>
    </submittedName>
</protein>
<feature type="compositionally biased region" description="Basic and acidic residues" evidence="1">
    <location>
        <begin position="301"/>
        <end position="321"/>
    </location>
</feature>
<feature type="region of interest" description="Disordered" evidence="1">
    <location>
        <begin position="381"/>
        <end position="401"/>
    </location>
</feature>
<accession>A0A068VSI3</accession>
<sequence length="401" mass="44750">MSKNHVAVMSVVSGSMSVAQASREFGISRQHVYRLVARYRAEGPEGLEPRSRAPRSHPNQTPARVRERIIALRRQLVGEGLDAGPLTIAWHLERDGVRPPAHSTIRRILHQAGLVRPEPDKRPRSSFIRFNADLPNQTWQSDVTHWQLADGTPADIISWLDDHSRCLLHISAHRAVSVHTVLDTFTATIALHGPPASTLTDNGIIYTTRLLGGPNSGPNRFELFLEAMGIVQKNGGPHRPTTQGKIERFHQTLKRRLNAKPDAHDIADLQTVLEDFQDLYNHRRPHTSLARRTPGDVYRASPKDRPDPTGPRPVRDSDYRVKHVRVPRAGVITLRHHGAPHALGVGAAHAGISTVITLDATTVTVIDPTTGQILSTHHIDPDRRYWPNTQRPPGRWPKHDP</sequence>
<feature type="region of interest" description="Disordered" evidence="1">
    <location>
        <begin position="284"/>
        <end position="321"/>
    </location>
</feature>
<evidence type="ECO:0000259" key="2">
    <source>
        <dbReference type="PROSITE" id="PS50994"/>
    </source>
</evidence>
<dbReference type="InterPro" id="IPR036397">
    <property type="entry name" value="RNaseH_sf"/>
</dbReference>
<feature type="domain" description="Integrase catalytic" evidence="2">
    <location>
        <begin position="131"/>
        <end position="302"/>
    </location>
</feature>
<dbReference type="SUPFAM" id="SSF53098">
    <property type="entry name" value="Ribonuclease H-like"/>
    <property type="match status" value="1"/>
</dbReference>
<proteinExistence type="predicted"/>
<dbReference type="Pfam" id="PF13683">
    <property type="entry name" value="rve_3"/>
    <property type="match status" value="1"/>
</dbReference>
<dbReference type="RefSeq" id="WP_036941495.1">
    <property type="nucleotide sequence ID" value="NZ_HG975479.1"/>
</dbReference>
<dbReference type="PANTHER" id="PTHR35004:SF7">
    <property type="entry name" value="INTEGRASE PROTEIN"/>
    <property type="match status" value="1"/>
</dbReference>
<reference evidence="3" key="1">
    <citation type="submission" date="2014-08" db="EMBL/GenBank/DDBJ databases">
        <authorList>
            <person name="Falentin Helene"/>
        </authorList>
    </citation>
    <scope>NUCLEOTIDE SEQUENCE</scope>
</reference>
<dbReference type="GO" id="GO:0003677">
    <property type="term" value="F:DNA binding"/>
    <property type="evidence" value="ECO:0007669"/>
    <property type="project" value="InterPro"/>
</dbReference>
<dbReference type="Gene3D" id="3.30.420.10">
    <property type="entry name" value="Ribonuclease H-like superfamily/Ribonuclease H"/>
    <property type="match status" value="1"/>
</dbReference>
<evidence type="ECO:0000256" key="1">
    <source>
        <dbReference type="SAM" id="MobiDB-lite"/>
    </source>
</evidence>
<gene>
    <name evidence="3" type="ORF">PFCIRM138_06175</name>
</gene>
<dbReference type="InterPro" id="IPR001584">
    <property type="entry name" value="Integrase_cat-core"/>
</dbReference>
<dbReference type="InterPro" id="IPR009057">
    <property type="entry name" value="Homeodomain-like_sf"/>
</dbReference>
<dbReference type="InterPro" id="IPR012337">
    <property type="entry name" value="RNaseH-like_sf"/>
</dbReference>
<dbReference type="SUPFAM" id="SSF46689">
    <property type="entry name" value="Homeodomain-like"/>
    <property type="match status" value="1"/>
</dbReference>
<dbReference type="InterPro" id="IPR047656">
    <property type="entry name" value="IS481-like_transpos"/>
</dbReference>
<evidence type="ECO:0000313" key="3">
    <source>
        <dbReference type="EMBL" id="CEP26247.1"/>
    </source>
</evidence>
<feature type="region of interest" description="Disordered" evidence="1">
    <location>
        <begin position="44"/>
        <end position="63"/>
    </location>
</feature>
<dbReference type="Pfam" id="PF13565">
    <property type="entry name" value="HTH_32"/>
    <property type="match status" value="1"/>
</dbReference>
<dbReference type="PROSITE" id="PS50994">
    <property type="entry name" value="INTEGRASE"/>
    <property type="match status" value="1"/>
</dbReference>